<organism evidence="3 4">
    <name type="scientific">Polynucleobacter wuianus</name>
    <dbReference type="NCBI Taxonomy" id="1743168"/>
    <lineage>
        <taxon>Bacteria</taxon>
        <taxon>Pseudomonadati</taxon>
        <taxon>Pseudomonadota</taxon>
        <taxon>Betaproteobacteria</taxon>
        <taxon>Burkholderiales</taxon>
        <taxon>Burkholderiaceae</taxon>
        <taxon>Polynucleobacter</taxon>
    </lineage>
</organism>
<dbReference type="Gene3D" id="3.40.190.150">
    <property type="entry name" value="Bordetella uptake gene, domain 1"/>
    <property type="match status" value="1"/>
</dbReference>
<dbReference type="InterPro" id="IPR042100">
    <property type="entry name" value="Bug_dom1"/>
</dbReference>
<evidence type="ECO:0000256" key="2">
    <source>
        <dbReference type="SAM" id="SignalP"/>
    </source>
</evidence>
<evidence type="ECO:0008006" key="5">
    <source>
        <dbReference type="Google" id="ProtNLM"/>
    </source>
</evidence>
<dbReference type="EMBL" id="CP015922">
    <property type="protein sequence ID" value="ANJ00179.1"/>
    <property type="molecule type" value="Genomic_DNA"/>
</dbReference>
<evidence type="ECO:0000313" key="3">
    <source>
        <dbReference type="EMBL" id="ANJ00179.1"/>
    </source>
</evidence>
<reference evidence="4" key="1">
    <citation type="submission" date="2016-05" db="EMBL/GenBank/DDBJ databases">
        <title>Polynucleobacter sp. QLW-P1FAT50C-4 genome.</title>
        <authorList>
            <person name="Hahn M.W."/>
        </authorList>
    </citation>
    <scope>NUCLEOTIDE SEQUENCE [LARGE SCALE GENOMIC DNA]</scope>
    <source>
        <strain evidence="4">QLW-P1FAT50C-4</strain>
    </source>
</reference>
<accession>A0A191UGP3</accession>
<dbReference type="Proteomes" id="UP000078463">
    <property type="component" value="Chromosome"/>
</dbReference>
<dbReference type="SUPFAM" id="SSF53850">
    <property type="entry name" value="Periplasmic binding protein-like II"/>
    <property type="match status" value="1"/>
</dbReference>
<sequence length="320" mass="33483">MTMLIRTLLASIFIVGSVCAQTTLSDKPITLVQGFGTGGNSDTIARIIAPGLSRELGQPVVVEAKTGAGGNIASAAVAKSVPDGNTLILMTGGHAVSAALYNQLSFNPLDDFDWISLVTQFPFAVSVSEDSKFKSLADVIKAAKAMPDAISYTSVGIGSTQHLSGELFASMAGVKMMHVPYKGGAGPLQDVLGGRVDVMFDSITVTKTQIESGKLRALGVTSLKSYKLLPGISPVADTIPGYEVTSWTGVAAPKGINPEVLKRIHTALLKVLSDPEVIAKLENTGGLVTPSTSSLRMKQYVAAQIAKWKKVVALANIQKQ</sequence>
<name>A0A191UGP3_9BURK</name>
<evidence type="ECO:0000256" key="1">
    <source>
        <dbReference type="ARBA" id="ARBA00006987"/>
    </source>
</evidence>
<dbReference type="AlphaFoldDB" id="A0A191UGP3"/>
<dbReference type="STRING" id="1743168.A8O14_08870"/>
<dbReference type="PIRSF" id="PIRSF017082">
    <property type="entry name" value="YflP"/>
    <property type="match status" value="1"/>
</dbReference>
<gene>
    <name evidence="3" type="ORF">A8O14_08870</name>
</gene>
<dbReference type="PANTHER" id="PTHR42928:SF5">
    <property type="entry name" value="BLR1237 PROTEIN"/>
    <property type="match status" value="1"/>
</dbReference>
<keyword evidence="4" id="KW-1185">Reference proteome</keyword>
<dbReference type="Pfam" id="PF03401">
    <property type="entry name" value="TctC"/>
    <property type="match status" value="1"/>
</dbReference>
<protein>
    <recommendedName>
        <fullName evidence="5">MFS transporter</fullName>
    </recommendedName>
</protein>
<keyword evidence="2" id="KW-0732">Signal</keyword>
<dbReference type="KEGG" id="pwu:A8O14_08870"/>
<feature type="chain" id="PRO_5008248044" description="MFS transporter" evidence="2">
    <location>
        <begin position="21"/>
        <end position="320"/>
    </location>
</feature>
<dbReference type="CDD" id="cd13578">
    <property type="entry name" value="PBP2_Bug27"/>
    <property type="match status" value="1"/>
</dbReference>
<dbReference type="PANTHER" id="PTHR42928">
    <property type="entry name" value="TRICARBOXYLATE-BINDING PROTEIN"/>
    <property type="match status" value="1"/>
</dbReference>
<comment type="similarity">
    <text evidence="1">Belongs to the UPF0065 (bug) family.</text>
</comment>
<dbReference type="InterPro" id="IPR005064">
    <property type="entry name" value="BUG"/>
</dbReference>
<feature type="signal peptide" evidence="2">
    <location>
        <begin position="1"/>
        <end position="20"/>
    </location>
</feature>
<evidence type="ECO:0000313" key="4">
    <source>
        <dbReference type="Proteomes" id="UP000078463"/>
    </source>
</evidence>
<dbReference type="Gene3D" id="3.40.190.10">
    <property type="entry name" value="Periplasmic binding protein-like II"/>
    <property type="match status" value="1"/>
</dbReference>
<proteinExistence type="inferred from homology"/>